<dbReference type="EMBL" id="REGN01007320">
    <property type="protein sequence ID" value="RNA06661.1"/>
    <property type="molecule type" value="Genomic_DNA"/>
</dbReference>
<evidence type="ECO:0000313" key="2">
    <source>
        <dbReference type="Proteomes" id="UP000276133"/>
    </source>
</evidence>
<evidence type="ECO:0000313" key="1">
    <source>
        <dbReference type="EMBL" id="RNA06661.1"/>
    </source>
</evidence>
<gene>
    <name evidence="1" type="ORF">BpHYR1_053850</name>
</gene>
<keyword evidence="2" id="KW-1185">Reference proteome</keyword>
<reference evidence="1 2" key="1">
    <citation type="journal article" date="2018" name="Sci. Rep.">
        <title>Genomic signatures of local adaptation to the degree of environmental predictability in rotifers.</title>
        <authorList>
            <person name="Franch-Gras L."/>
            <person name="Hahn C."/>
            <person name="Garcia-Roger E.M."/>
            <person name="Carmona M.J."/>
            <person name="Serra M."/>
            <person name="Gomez A."/>
        </authorList>
    </citation>
    <scope>NUCLEOTIDE SEQUENCE [LARGE SCALE GENOMIC DNA]</scope>
    <source>
        <strain evidence="1">HYR1</strain>
    </source>
</reference>
<sequence length="222" mass="26009">MTVVDLMNFLIVDFFDHFESMNNCLIHCFWPNVYSSLNSVKFIILIPRRLAVAKNDVPYLFGMIRNLRRLKSINIFFSVCNDIKQDSVRFTASIKFMHSLTLFSILYELCISRKTSFPTRSLSGGSFDPTSLGVWFILNKFVVRINFTIKSDFKTFFKINVRDIQLEYFGAQNFLAPDKYLNKKNKMKGIVEKKLLFSYFSTLNFFLKFFSLLSLTNSLKCK</sequence>
<dbReference type="AlphaFoldDB" id="A0A3M7Q6L4"/>
<accession>A0A3M7Q6L4</accession>
<dbReference type="Proteomes" id="UP000276133">
    <property type="component" value="Unassembled WGS sequence"/>
</dbReference>
<protein>
    <submittedName>
        <fullName evidence="1">Uncharacterized protein</fullName>
    </submittedName>
</protein>
<proteinExistence type="predicted"/>
<name>A0A3M7Q6L4_BRAPC</name>
<comment type="caution">
    <text evidence="1">The sequence shown here is derived from an EMBL/GenBank/DDBJ whole genome shotgun (WGS) entry which is preliminary data.</text>
</comment>
<organism evidence="1 2">
    <name type="scientific">Brachionus plicatilis</name>
    <name type="common">Marine rotifer</name>
    <name type="synonym">Brachionus muelleri</name>
    <dbReference type="NCBI Taxonomy" id="10195"/>
    <lineage>
        <taxon>Eukaryota</taxon>
        <taxon>Metazoa</taxon>
        <taxon>Spiralia</taxon>
        <taxon>Gnathifera</taxon>
        <taxon>Rotifera</taxon>
        <taxon>Eurotatoria</taxon>
        <taxon>Monogononta</taxon>
        <taxon>Pseudotrocha</taxon>
        <taxon>Ploima</taxon>
        <taxon>Brachionidae</taxon>
        <taxon>Brachionus</taxon>
    </lineage>
</organism>